<gene>
    <name evidence="1" type="ORF">EXN66_Car013830</name>
</gene>
<reference evidence="2" key="2">
    <citation type="submission" date="2019-02" db="EMBL/GenBank/DDBJ databases">
        <title>Opniocepnalus argus Var Kimnra genome.</title>
        <authorList>
            <person name="Zhou C."/>
            <person name="Xiao S."/>
        </authorList>
    </citation>
    <scope>NUCLEOTIDE SEQUENCE [LARGE SCALE GENOMIC DNA]</scope>
</reference>
<dbReference type="EMBL" id="CM015724">
    <property type="protein sequence ID" value="KAF3698149.1"/>
    <property type="molecule type" value="Genomic_DNA"/>
</dbReference>
<reference evidence="1 2" key="1">
    <citation type="submission" date="2019-02" db="EMBL/GenBank/DDBJ databases">
        <title>Opniocepnalus argus genome.</title>
        <authorList>
            <person name="Zhou C."/>
            <person name="Xiao S."/>
        </authorList>
    </citation>
    <scope>NUCLEOTIDE SEQUENCE [LARGE SCALE GENOMIC DNA]</scope>
    <source>
        <strain evidence="1">OARG1902GOOAL</strain>
        <tissue evidence="1">Muscle</tissue>
    </source>
</reference>
<dbReference type="Proteomes" id="UP000503349">
    <property type="component" value="Chromosome 13"/>
</dbReference>
<protein>
    <submittedName>
        <fullName evidence="1">Uncharacterized protein</fullName>
    </submittedName>
</protein>
<organism evidence="1 2">
    <name type="scientific">Channa argus</name>
    <name type="common">Northern snakehead</name>
    <name type="synonym">Ophicephalus argus</name>
    <dbReference type="NCBI Taxonomy" id="215402"/>
    <lineage>
        <taxon>Eukaryota</taxon>
        <taxon>Metazoa</taxon>
        <taxon>Chordata</taxon>
        <taxon>Craniata</taxon>
        <taxon>Vertebrata</taxon>
        <taxon>Euteleostomi</taxon>
        <taxon>Actinopterygii</taxon>
        <taxon>Neopterygii</taxon>
        <taxon>Teleostei</taxon>
        <taxon>Neoteleostei</taxon>
        <taxon>Acanthomorphata</taxon>
        <taxon>Anabantaria</taxon>
        <taxon>Anabantiformes</taxon>
        <taxon>Channoidei</taxon>
        <taxon>Channidae</taxon>
        <taxon>Channa</taxon>
    </lineage>
</organism>
<evidence type="ECO:0000313" key="1">
    <source>
        <dbReference type="EMBL" id="KAF3698149.1"/>
    </source>
</evidence>
<name>A0A6G1Q6U4_CHAAH</name>
<sequence length="99" mass="10684">MDPLTPVPTIVLSTSDGKPQNDCTEVNVPMDGHKMILDSGEVNISLALSIALSLLLRLQCCLSRSAEKYFLEVFVLKLETLTTTAPIAVQRVANALNVS</sequence>
<keyword evidence="2" id="KW-1185">Reference proteome</keyword>
<dbReference type="AlphaFoldDB" id="A0A6G1Q6U4"/>
<accession>A0A6G1Q6U4</accession>
<proteinExistence type="predicted"/>
<evidence type="ECO:0000313" key="2">
    <source>
        <dbReference type="Proteomes" id="UP000503349"/>
    </source>
</evidence>